<sequence length="52" mass="5688">MTPHKGFRLSRFSQQKQRARRVRIGVVLVLCALPVAMALAKSGLSLVQSAPL</sequence>
<dbReference type="EMBL" id="JANUGX010000021">
    <property type="protein sequence ID" value="MCS0590951.1"/>
    <property type="molecule type" value="Genomic_DNA"/>
</dbReference>
<evidence type="ECO:0000313" key="1">
    <source>
        <dbReference type="EMBL" id="MCS0590951.1"/>
    </source>
</evidence>
<comment type="caution">
    <text evidence="1">The sequence shown here is derived from an EMBL/GenBank/DDBJ whole genome shotgun (WGS) entry which is preliminary data.</text>
</comment>
<name>A0ABT2A9T0_9BURK</name>
<dbReference type="Proteomes" id="UP001205560">
    <property type="component" value="Unassembled WGS sequence"/>
</dbReference>
<proteinExistence type="predicted"/>
<reference evidence="1 2" key="1">
    <citation type="submission" date="2022-08" db="EMBL/GenBank/DDBJ databases">
        <title>Reclassification of Massilia species as members of the genera Telluria, Duganella, Pseudoduganella, Mokoshia gen. nov. and Zemynaea gen. nov. using orthogonal and non-orthogonal genome-based approaches.</title>
        <authorList>
            <person name="Bowman J.P."/>
        </authorList>
    </citation>
    <scope>NUCLEOTIDE SEQUENCE [LARGE SCALE GENOMIC DNA]</scope>
    <source>
        <strain evidence="1 2">LMG 28164</strain>
    </source>
</reference>
<protein>
    <submittedName>
        <fullName evidence="1">Uncharacterized protein</fullName>
    </submittedName>
</protein>
<keyword evidence="2" id="KW-1185">Reference proteome</keyword>
<accession>A0ABT2A9T0</accession>
<dbReference type="RefSeq" id="WP_258846723.1">
    <property type="nucleotide sequence ID" value="NZ_JANUGX010000021.1"/>
</dbReference>
<evidence type="ECO:0000313" key="2">
    <source>
        <dbReference type="Proteomes" id="UP001205560"/>
    </source>
</evidence>
<organism evidence="1 2">
    <name type="scientific">Massilia norwichensis</name>
    <dbReference type="NCBI Taxonomy" id="1442366"/>
    <lineage>
        <taxon>Bacteria</taxon>
        <taxon>Pseudomonadati</taxon>
        <taxon>Pseudomonadota</taxon>
        <taxon>Betaproteobacteria</taxon>
        <taxon>Burkholderiales</taxon>
        <taxon>Oxalobacteraceae</taxon>
        <taxon>Telluria group</taxon>
        <taxon>Massilia</taxon>
    </lineage>
</organism>
<gene>
    <name evidence="1" type="ORF">NX782_17315</name>
</gene>